<keyword evidence="2" id="KW-0732">Signal</keyword>
<evidence type="ECO:0000313" key="3">
    <source>
        <dbReference type="EMBL" id="GHB23803.1"/>
    </source>
</evidence>
<feature type="signal peptide" evidence="2">
    <location>
        <begin position="1"/>
        <end position="26"/>
    </location>
</feature>
<reference evidence="4" key="1">
    <citation type="journal article" date="2019" name="Int. J. Syst. Evol. Microbiol.">
        <title>The Global Catalogue of Microorganisms (GCM) 10K type strain sequencing project: providing services to taxonomists for standard genome sequencing and annotation.</title>
        <authorList>
            <consortium name="The Broad Institute Genomics Platform"/>
            <consortium name="The Broad Institute Genome Sequencing Center for Infectious Disease"/>
            <person name="Wu L."/>
            <person name="Ma J."/>
        </authorList>
    </citation>
    <scope>NUCLEOTIDE SEQUENCE [LARGE SCALE GENOMIC DNA]</scope>
    <source>
        <strain evidence="4">JCM 4737</strain>
    </source>
</reference>
<comment type="caution">
    <text evidence="3">The sequence shown here is derived from an EMBL/GenBank/DDBJ whole genome shotgun (WGS) entry which is preliminary data.</text>
</comment>
<keyword evidence="1" id="KW-1133">Transmembrane helix</keyword>
<feature type="transmembrane region" description="Helical" evidence="1">
    <location>
        <begin position="158"/>
        <end position="176"/>
    </location>
</feature>
<organism evidence="3 4">
    <name type="scientific">Streptomyces chryseus</name>
    <dbReference type="NCBI Taxonomy" id="68186"/>
    <lineage>
        <taxon>Bacteria</taxon>
        <taxon>Bacillati</taxon>
        <taxon>Actinomycetota</taxon>
        <taxon>Actinomycetes</taxon>
        <taxon>Kitasatosporales</taxon>
        <taxon>Streptomycetaceae</taxon>
        <taxon>Streptomyces</taxon>
    </lineage>
</organism>
<gene>
    <name evidence="3" type="ORF">GCM10010346_54470</name>
</gene>
<keyword evidence="1" id="KW-0472">Membrane</keyword>
<evidence type="ECO:0000256" key="1">
    <source>
        <dbReference type="SAM" id="Phobius"/>
    </source>
</evidence>
<dbReference type="EMBL" id="BMVO01000024">
    <property type="protein sequence ID" value="GHB23803.1"/>
    <property type="molecule type" value="Genomic_DNA"/>
</dbReference>
<evidence type="ECO:0008006" key="5">
    <source>
        <dbReference type="Google" id="ProtNLM"/>
    </source>
</evidence>
<proteinExistence type="predicted"/>
<protein>
    <recommendedName>
        <fullName evidence="5">Lipoprotein</fullName>
    </recommendedName>
</protein>
<dbReference type="RefSeq" id="WP_138899069.1">
    <property type="nucleotide sequence ID" value="NZ_BMVO01000024.1"/>
</dbReference>
<evidence type="ECO:0000256" key="2">
    <source>
        <dbReference type="SAM" id="SignalP"/>
    </source>
</evidence>
<evidence type="ECO:0000313" key="4">
    <source>
        <dbReference type="Proteomes" id="UP000599437"/>
    </source>
</evidence>
<keyword evidence="1" id="KW-0812">Transmembrane</keyword>
<accession>A0ABQ3E5F5</accession>
<sequence>MRAIRVTSAAALGLAALSLTVPAASAVDTKAPAVVGTATPSTIAAGGQVTLFVSGCDGDAEATSAVFDTVVIPRGDTATATVDWDAKRGALYTITYTCLEDGRQGTSQLTIAGDARPTPTFTTLRPTVTTTATATRSPAGPARGGVGGSQGGMDAGEIAAGAALVLAATGGVVFVLRRRAGSRQH</sequence>
<dbReference type="Proteomes" id="UP000599437">
    <property type="component" value="Unassembled WGS sequence"/>
</dbReference>
<feature type="chain" id="PRO_5047125809" description="Lipoprotein" evidence="2">
    <location>
        <begin position="27"/>
        <end position="185"/>
    </location>
</feature>
<keyword evidence="4" id="KW-1185">Reference proteome</keyword>
<name>A0ABQ3E5F5_9ACTN</name>